<keyword evidence="10" id="KW-1185">Reference proteome</keyword>
<sequence length="321" mass="37247">MATASFSRTPIKWIFGIASLFVVFAIGAIIYKVINEGLGQQLVERESRLFIKYFWTNTFGSWQLYAAFAIVFLVQKIIPVQKGELFGRHMKMDLCWTLVWVANMCILIPIYWYGLQKVFHPLGVWFASLEIGLSGWIAIVLGFLAADFMGWLHHLIRHKVRAFWEFHKIHHSQTYMNPLTTTRVHPIDQVVARTIKIIPTLFFENGLGIALGYLAFHELHDRLVHSNIKTNLGPLKYVFVTPQSHRVHHSGEKEYYDMNFGVSLSVWDHLFGTQCRNYDVYPTTGIPDPNFPCESKSEKPLYKLLWQQFVYPFSGKTEKLN</sequence>
<dbReference type="Pfam" id="PF04116">
    <property type="entry name" value="FA_hydroxylase"/>
    <property type="match status" value="1"/>
</dbReference>
<dbReference type="EMBL" id="JAMQGP010000011">
    <property type="protein sequence ID" value="MCM2681484.1"/>
    <property type="molecule type" value="Genomic_DNA"/>
</dbReference>
<evidence type="ECO:0000256" key="7">
    <source>
        <dbReference type="SAM" id="Phobius"/>
    </source>
</evidence>
<evidence type="ECO:0000256" key="4">
    <source>
        <dbReference type="ARBA" id="ARBA00023002"/>
    </source>
</evidence>
<dbReference type="Proteomes" id="UP001165393">
    <property type="component" value="Unassembled WGS sequence"/>
</dbReference>
<feature type="transmembrane region" description="Helical" evidence="7">
    <location>
        <begin position="94"/>
        <end position="113"/>
    </location>
</feature>
<dbReference type="GO" id="GO:0006643">
    <property type="term" value="P:membrane lipid metabolic process"/>
    <property type="evidence" value="ECO:0007669"/>
    <property type="project" value="TreeGrafter"/>
</dbReference>
<keyword evidence="5" id="KW-0443">Lipid metabolism</keyword>
<name>A0AA41W9A9_9GAMM</name>
<dbReference type="GO" id="GO:0016020">
    <property type="term" value="C:membrane"/>
    <property type="evidence" value="ECO:0007669"/>
    <property type="project" value="GOC"/>
</dbReference>
<feature type="transmembrane region" description="Helical" evidence="7">
    <location>
        <begin position="133"/>
        <end position="152"/>
    </location>
</feature>
<gene>
    <name evidence="9" type="ORF">NAF29_17700</name>
</gene>
<dbReference type="AlphaFoldDB" id="A0AA41W9A9"/>
<comment type="subcellular location">
    <subcellularLocation>
        <location evidence="1">Endomembrane system</location>
        <topology evidence="1">Multi-pass membrane protein</topology>
    </subcellularLocation>
</comment>
<evidence type="ECO:0000259" key="8">
    <source>
        <dbReference type="Pfam" id="PF04116"/>
    </source>
</evidence>
<keyword evidence="2 7" id="KW-0812">Transmembrane</keyword>
<keyword evidence="4" id="KW-0560">Oxidoreductase</keyword>
<evidence type="ECO:0000256" key="1">
    <source>
        <dbReference type="ARBA" id="ARBA00004127"/>
    </source>
</evidence>
<evidence type="ECO:0000256" key="5">
    <source>
        <dbReference type="ARBA" id="ARBA00023098"/>
    </source>
</evidence>
<accession>A0AA41W9A9</accession>
<feature type="transmembrane region" description="Helical" evidence="7">
    <location>
        <begin position="12"/>
        <end position="34"/>
    </location>
</feature>
<dbReference type="InterPro" id="IPR051689">
    <property type="entry name" value="Sterol_desaturase/TMEM195"/>
</dbReference>
<dbReference type="RefSeq" id="WP_251262964.1">
    <property type="nucleotide sequence ID" value="NZ_JAMQGP010000011.1"/>
</dbReference>
<reference evidence="9 10" key="1">
    <citation type="journal article" date="2013" name="Antonie Van Leeuwenhoek">
        <title>Echinimonas agarilytica gen. nov., sp. nov., a new gammaproteobacterium isolated from the sea urchin Strongylocentrotus intermedius.</title>
        <authorList>
            <person name="Nedashkovskaya O.I."/>
            <person name="Stenkova A.M."/>
            <person name="Zhukova N.V."/>
            <person name="Van Trappen S."/>
            <person name="Lee J.S."/>
            <person name="Kim S.B."/>
        </authorList>
    </citation>
    <scope>NUCLEOTIDE SEQUENCE [LARGE SCALE GENOMIC DNA]</scope>
    <source>
        <strain evidence="9 10">KMM 6351</strain>
    </source>
</reference>
<dbReference type="InterPro" id="IPR006694">
    <property type="entry name" value="Fatty_acid_hydroxylase"/>
</dbReference>
<evidence type="ECO:0000313" key="9">
    <source>
        <dbReference type="EMBL" id="MCM2681484.1"/>
    </source>
</evidence>
<keyword evidence="3 7" id="KW-1133">Transmembrane helix</keyword>
<dbReference type="PANTHER" id="PTHR21624:SF1">
    <property type="entry name" value="ALKYLGLYCEROL MONOOXYGENASE"/>
    <property type="match status" value="1"/>
</dbReference>
<feature type="transmembrane region" description="Helical" evidence="7">
    <location>
        <begin position="54"/>
        <end position="74"/>
    </location>
</feature>
<evidence type="ECO:0000256" key="2">
    <source>
        <dbReference type="ARBA" id="ARBA00022692"/>
    </source>
</evidence>
<keyword evidence="6 7" id="KW-0472">Membrane</keyword>
<proteinExistence type="predicted"/>
<dbReference type="GO" id="GO:0012505">
    <property type="term" value="C:endomembrane system"/>
    <property type="evidence" value="ECO:0007669"/>
    <property type="project" value="UniProtKB-SubCell"/>
</dbReference>
<evidence type="ECO:0000313" key="10">
    <source>
        <dbReference type="Proteomes" id="UP001165393"/>
    </source>
</evidence>
<dbReference type="GO" id="GO:0005506">
    <property type="term" value="F:iron ion binding"/>
    <property type="evidence" value="ECO:0007669"/>
    <property type="project" value="InterPro"/>
</dbReference>
<comment type="caution">
    <text evidence="9">The sequence shown here is derived from an EMBL/GenBank/DDBJ whole genome shotgun (WGS) entry which is preliminary data.</text>
</comment>
<dbReference type="PANTHER" id="PTHR21624">
    <property type="entry name" value="STEROL DESATURASE-RELATED PROTEIN"/>
    <property type="match status" value="1"/>
</dbReference>
<organism evidence="9 10">
    <name type="scientific">Echinimonas agarilytica</name>
    <dbReference type="NCBI Taxonomy" id="1215918"/>
    <lineage>
        <taxon>Bacteria</taxon>
        <taxon>Pseudomonadati</taxon>
        <taxon>Pseudomonadota</taxon>
        <taxon>Gammaproteobacteria</taxon>
        <taxon>Alteromonadales</taxon>
        <taxon>Echinimonadaceae</taxon>
        <taxon>Echinimonas</taxon>
    </lineage>
</organism>
<dbReference type="GO" id="GO:0008610">
    <property type="term" value="P:lipid biosynthetic process"/>
    <property type="evidence" value="ECO:0007669"/>
    <property type="project" value="InterPro"/>
</dbReference>
<evidence type="ECO:0000256" key="3">
    <source>
        <dbReference type="ARBA" id="ARBA00022989"/>
    </source>
</evidence>
<dbReference type="GO" id="GO:0050479">
    <property type="term" value="F:glyceryl-ether monooxygenase activity"/>
    <property type="evidence" value="ECO:0007669"/>
    <property type="project" value="TreeGrafter"/>
</dbReference>
<evidence type="ECO:0000256" key="6">
    <source>
        <dbReference type="ARBA" id="ARBA00023136"/>
    </source>
</evidence>
<feature type="domain" description="Fatty acid hydroxylase" evidence="8">
    <location>
        <begin position="140"/>
        <end position="273"/>
    </location>
</feature>
<protein>
    <submittedName>
        <fullName evidence="9">Sterol desaturase family protein</fullName>
    </submittedName>
</protein>